<dbReference type="AlphaFoldDB" id="A0A1X0RX37"/>
<evidence type="ECO:0000313" key="6">
    <source>
        <dbReference type="Proteomes" id="UP000242381"/>
    </source>
</evidence>
<dbReference type="Proteomes" id="UP000242381">
    <property type="component" value="Unassembled WGS sequence"/>
</dbReference>
<evidence type="ECO:0000256" key="2">
    <source>
        <dbReference type="ARBA" id="ARBA00023242"/>
    </source>
</evidence>
<feature type="compositionally biased region" description="Basic residues" evidence="3">
    <location>
        <begin position="305"/>
        <end position="317"/>
    </location>
</feature>
<dbReference type="EMBL" id="KV921381">
    <property type="protein sequence ID" value="ORE16577.1"/>
    <property type="molecule type" value="Genomic_DNA"/>
</dbReference>
<dbReference type="SUPFAM" id="SSF57701">
    <property type="entry name" value="Zn2/Cys6 DNA-binding domain"/>
    <property type="match status" value="1"/>
</dbReference>
<feature type="region of interest" description="Disordered" evidence="3">
    <location>
        <begin position="271"/>
        <end position="328"/>
    </location>
</feature>
<keyword evidence="2" id="KW-0539">Nucleus</keyword>
<dbReference type="Gene3D" id="4.10.240.10">
    <property type="entry name" value="Zn(2)-C6 fungal-type DNA-binding domain"/>
    <property type="match status" value="1"/>
</dbReference>
<dbReference type="VEuPathDB" id="FungiDB:BCV72DRAFT_222887"/>
<evidence type="ECO:0000256" key="3">
    <source>
        <dbReference type="SAM" id="MobiDB-lite"/>
    </source>
</evidence>
<organism evidence="5 6">
    <name type="scientific">Rhizopus microsporus</name>
    <dbReference type="NCBI Taxonomy" id="58291"/>
    <lineage>
        <taxon>Eukaryota</taxon>
        <taxon>Fungi</taxon>
        <taxon>Fungi incertae sedis</taxon>
        <taxon>Mucoromycota</taxon>
        <taxon>Mucoromycotina</taxon>
        <taxon>Mucoromycetes</taxon>
        <taxon>Mucorales</taxon>
        <taxon>Mucorineae</taxon>
        <taxon>Rhizopodaceae</taxon>
        <taxon>Rhizopus</taxon>
    </lineage>
</organism>
<dbReference type="PANTHER" id="PTHR47659:SF4">
    <property type="entry name" value="ZN(II)2CYS6 TRANSCRIPTION FACTOR (EUROFUNG)"/>
    <property type="match status" value="1"/>
</dbReference>
<dbReference type="PROSITE" id="PS50048">
    <property type="entry name" value="ZN2_CY6_FUNGAL_2"/>
    <property type="match status" value="1"/>
</dbReference>
<dbReference type="SMART" id="SM00066">
    <property type="entry name" value="GAL4"/>
    <property type="match status" value="1"/>
</dbReference>
<accession>A0A1X0RX37</accession>
<reference evidence="5 6" key="1">
    <citation type="journal article" date="2016" name="Proc. Natl. Acad. Sci. U.S.A.">
        <title>Lipid metabolic changes in an early divergent fungus govern the establishment of a mutualistic symbiosis with endobacteria.</title>
        <authorList>
            <person name="Lastovetsky O.A."/>
            <person name="Gaspar M.L."/>
            <person name="Mondo S.J."/>
            <person name="LaButti K.M."/>
            <person name="Sandor L."/>
            <person name="Grigoriev I.V."/>
            <person name="Henry S.A."/>
            <person name="Pawlowska T.E."/>
        </authorList>
    </citation>
    <scope>NUCLEOTIDE SEQUENCE [LARGE SCALE GENOMIC DNA]</scope>
    <source>
        <strain evidence="5 6">ATCC 11559</strain>
    </source>
</reference>
<dbReference type="InterPro" id="IPR036864">
    <property type="entry name" value="Zn2-C6_fun-type_DNA-bd_sf"/>
</dbReference>
<dbReference type="GO" id="GO:0000981">
    <property type="term" value="F:DNA-binding transcription factor activity, RNA polymerase II-specific"/>
    <property type="evidence" value="ECO:0007669"/>
    <property type="project" value="InterPro"/>
</dbReference>
<dbReference type="OMA" id="SHLRCDD"/>
<name>A0A1X0RX37_RHIZD</name>
<feature type="compositionally biased region" description="Low complexity" evidence="3">
    <location>
        <begin position="271"/>
        <end position="289"/>
    </location>
</feature>
<dbReference type="GO" id="GO:0008270">
    <property type="term" value="F:zinc ion binding"/>
    <property type="evidence" value="ECO:0007669"/>
    <property type="project" value="InterPro"/>
</dbReference>
<dbReference type="Pfam" id="PF00172">
    <property type="entry name" value="Zn_clus"/>
    <property type="match status" value="1"/>
</dbReference>
<sequence>MDSPLIYSQLINLEGSEPESSDELSSKFIAKDDDVDDSTAIYDTLDSYNKLYLNCLQPYEYNNHPLDKPILKDAIICDAPLGIAYDDSLQQTIDQQKESYSWIYNDPTDNIVKSPGNSRAYVNLNDINSFVAKRDSIHHSTLFPYSEDPYGYLDNYMPPTVFEDSDLEDEEDEDEDDEDEEEDGGGEGDDEGGNDDDVFSEDEWPFYNVTASTSTFHSDNQEKLTIKIKKPFSTTAINSSLFDDWTLPNGQTTMTANIANIATAAAAVAASASSSSSSTTTSSSSLANTHKYRKSMPNIQAVTSKKSKPKTGRRKSTPFRLPEKSKSSNSLCLMTASSSLSSLSSNLKRSMKVSDSLSSLLTLESDLADTEHEDLAAQETEEDKQLLLKQKAKALTLGVQIKKGKNVDKACNHCKRSHLRCDDMRPCRRCIATGKVGCKDVQHKPRGRPKLIKNQ</sequence>
<feature type="region of interest" description="Disordered" evidence="3">
    <location>
        <begin position="154"/>
        <end position="201"/>
    </location>
</feature>
<dbReference type="InterPro" id="IPR001138">
    <property type="entry name" value="Zn2Cys6_DnaBD"/>
</dbReference>
<evidence type="ECO:0000256" key="1">
    <source>
        <dbReference type="ARBA" id="ARBA00022723"/>
    </source>
</evidence>
<gene>
    <name evidence="5" type="ORF">BCV71DRAFT_256639</name>
</gene>
<keyword evidence="1" id="KW-0479">Metal-binding</keyword>
<evidence type="ECO:0000313" key="5">
    <source>
        <dbReference type="EMBL" id="ORE16577.1"/>
    </source>
</evidence>
<dbReference type="PANTHER" id="PTHR47659">
    <property type="entry name" value="ZN(II)2CYS6 TRANSCRIPTION FACTOR (EUROFUNG)-RELATED"/>
    <property type="match status" value="1"/>
</dbReference>
<protein>
    <recommendedName>
        <fullName evidence="4">Zn(2)-C6 fungal-type domain-containing protein</fullName>
    </recommendedName>
</protein>
<dbReference type="PROSITE" id="PS00463">
    <property type="entry name" value="ZN2_CY6_FUNGAL_1"/>
    <property type="match status" value="1"/>
</dbReference>
<feature type="domain" description="Zn(2)-C6 fungal-type" evidence="4">
    <location>
        <begin position="410"/>
        <end position="438"/>
    </location>
</feature>
<dbReference type="CDD" id="cd00067">
    <property type="entry name" value="GAL4"/>
    <property type="match status" value="1"/>
</dbReference>
<proteinExistence type="predicted"/>
<dbReference type="InterPro" id="IPR050335">
    <property type="entry name" value="ERT1_acuK_gluconeogen_tf"/>
</dbReference>
<feature type="compositionally biased region" description="Acidic residues" evidence="3">
    <location>
        <begin position="163"/>
        <end position="201"/>
    </location>
</feature>
<evidence type="ECO:0000259" key="4">
    <source>
        <dbReference type="PROSITE" id="PS50048"/>
    </source>
</evidence>